<comment type="caution">
    <text evidence="1">The sequence shown here is derived from an EMBL/GenBank/DDBJ whole genome shotgun (WGS) entry which is preliminary data.</text>
</comment>
<evidence type="ECO:0000313" key="1">
    <source>
        <dbReference type="EMBL" id="KKQ98513.1"/>
    </source>
</evidence>
<gene>
    <name evidence="1" type="ORF">UT23_C0002G0013</name>
</gene>
<name>A0A0G0M2T0_9BACT</name>
<dbReference type="EMBL" id="LBWA01000002">
    <property type="protein sequence ID" value="KKQ98513.1"/>
    <property type="molecule type" value="Genomic_DNA"/>
</dbReference>
<dbReference type="Proteomes" id="UP000034325">
    <property type="component" value="Unassembled WGS sequence"/>
</dbReference>
<organism evidence="1 2">
    <name type="scientific">Candidatus Woesebacteria bacterium GW2011_GWA1_39_12</name>
    <dbReference type="NCBI Taxonomy" id="1618549"/>
    <lineage>
        <taxon>Bacteria</taxon>
        <taxon>Candidatus Woeseibacteriota</taxon>
    </lineage>
</organism>
<sequence>MVKQGKDKVATETFVYRLFNQIDEKIENFKDELNLKLDEKFNKVMEHLVDIAGQFKKFDEERIVMSGKLSEHSDRIEKLEQEVFKTS</sequence>
<protein>
    <submittedName>
        <fullName evidence="1">Uncharacterized protein</fullName>
    </submittedName>
</protein>
<reference evidence="1 2" key="1">
    <citation type="journal article" date="2015" name="Nature">
        <title>rRNA introns, odd ribosomes, and small enigmatic genomes across a large radiation of phyla.</title>
        <authorList>
            <person name="Brown C.T."/>
            <person name="Hug L.A."/>
            <person name="Thomas B.C."/>
            <person name="Sharon I."/>
            <person name="Castelle C.J."/>
            <person name="Singh A."/>
            <person name="Wilkins M.J."/>
            <person name="Williams K.H."/>
            <person name="Banfield J.F."/>
        </authorList>
    </citation>
    <scope>NUCLEOTIDE SEQUENCE [LARGE SCALE GENOMIC DNA]</scope>
</reference>
<proteinExistence type="predicted"/>
<accession>A0A0G0M2T0</accession>
<evidence type="ECO:0000313" key="2">
    <source>
        <dbReference type="Proteomes" id="UP000034325"/>
    </source>
</evidence>
<dbReference type="AlphaFoldDB" id="A0A0G0M2T0"/>